<evidence type="ECO:0000256" key="1">
    <source>
        <dbReference type="SAM" id="Phobius"/>
    </source>
</evidence>
<evidence type="ECO:0000313" key="2">
    <source>
        <dbReference type="EMBL" id="VEA70008.1"/>
    </source>
</evidence>
<dbReference type="EMBL" id="LR134155">
    <property type="protein sequence ID" value="VEA70008.1"/>
    <property type="molecule type" value="Genomic_DNA"/>
</dbReference>
<protein>
    <submittedName>
        <fullName evidence="2">Uncharacterized protein</fullName>
    </submittedName>
</protein>
<keyword evidence="1" id="KW-0812">Transmembrane</keyword>
<feature type="transmembrane region" description="Helical" evidence="1">
    <location>
        <begin position="36"/>
        <end position="65"/>
    </location>
</feature>
<keyword evidence="1" id="KW-0472">Membrane</keyword>
<organism evidence="2 3">
    <name type="scientific">Serratia rubidaea</name>
    <name type="common">Serratia marinorubra</name>
    <dbReference type="NCBI Taxonomy" id="61652"/>
    <lineage>
        <taxon>Bacteria</taxon>
        <taxon>Pseudomonadati</taxon>
        <taxon>Pseudomonadota</taxon>
        <taxon>Gammaproteobacteria</taxon>
        <taxon>Enterobacterales</taxon>
        <taxon>Yersiniaceae</taxon>
        <taxon>Serratia</taxon>
    </lineage>
</organism>
<dbReference type="AlphaFoldDB" id="A0A447QIV2"/>
<evidence type="ECO:0000313" key="3">
    <source>
        <dbReference type="Proteomes" id="UP000271603"/>
    </source>
</evidence>
<accession>A0A447QIV2</accession>
<dbReference type="Proteomes" id="UP000271603">
    <property type="component" value="Chromosome"/>
</dbReference>
<proteinExistence type="predicted"/>
<gene>
    <name evidence="2" type="ORF">NCTC9419_01500</name>
</gene>
<feature type="transmembrane region" description="Helical" evidence="1">
    <location>
        <begin position="77"/>
        <end position="95"/>
    </location>
</feature>
<name>A0A447QIV2_SERRU</name>
<keyword evidence="1" id="KW-1133">Transmembrane helix</keyword>
<sequence length="135" mass="15227">MCIVMLITIILLFLLSWFFMTGNAGAKAIIWVTISLLFLCCAALYFIELLGVFLLFSSVGCFIFGRLGKLGNWGESTSFNLMSLISLAVGFWMTIVSAEKIIVQDALQEFNMRIEEDKRRKKCPSPPILPQTAYR</sequence>
<reference evidence="2 3" key="1">
    <citation type="submission" date="2018-12" db="EMBL/GenBank/DDBJ databases">
        <authorList>
            <consortium name="Pathogen Informatics"/>
        </authorList>
    </citation>
    <scope>NUCLEOTIDE SEQUENCE [LARGE SCALE GENOMIC DNA]</scope>
    <source>
        <strain evidence="2 3">NCTC9419</strain>
    </source>
</reference>